<keyword evidence="5 14" id="KW-0732">Signal</keyword>
<evidence type="ECO:0000256" key="14">
    <source>
        <dbReference type="SAM" id="SignalP"/>
    </source>
</evidence>
<dbReference type="CDD" id="cd00054">
    <property type="entry name" value="EGF_CA"/>
    <property type="match status" value="9"/>
</dbReference>
<dbReference type="InterPro" id="IPR001881">
    <property type="entry name" value="EGF-like_Ca-bd_dom"/>
</dbReference>
<feature type="disulfide bond" evidence="12">
    <location>
        <begin position="158"/>
        <end position="167"/>
    </location>
</feature>
<feature type="disulfide bond" evidence="12">
    <location>
        <begin position="235"/>
        <end position="244"/>
    </location>
</feature>
<feature type="domain" description="EGF-like" evidence="15">
    <location>
        <begin position="446"/>
        <end position="482"/>
    </location>
</feature>
<evidence type="ECO:0000256" key="7">
    <source>
        <dbReference type="ARBA" id="ARBA00022837"/>
    </source>
</evidence>
<feature type="disulfide bond" evidence="12">
    <location>
        <begin position="472"/>
        <end position="481"/>
    </location>
</feature>
<dbReference type="GO" id="GO:0005509">
    <property type="term" value="F:calcium ion binding"/>
    <property type="evidence" value="ECO:0007669"/>
    <property type="project" value="InterPro"/>
</dbReference>
<evidence type="ECO:0000256" key="13">
    <source>
        <dbReference type="SAM" id="MobiDB-lite"/>
    </source>
</evidence>
<reference evidence="17" key="1">
    <citation type="submission" date="2025-08" db="UniProtKB">
        <authorList>
            <consortium name="RefSeq"/>
        </authorList>
    </citation>
    <scope>IDENTIFICATION</scope>
</reference>
<feature type="disulfide bond" evidence="12">
    <location>
        <begin position="435"/>
        <end position="444"/>
    </location>
</feature>
<proteinExistence type="inferred from homology"/>
<dbReference type="GO" id="GO:0071944">
    <property type="term" value="C:cell periphery"/>
    <property type="evidence" value="ECO:0007669"/>
    <property type="project" value="UniProtKB-ARBA"/>
</dbReference>
<feature type="region of interest" description="Disordered" evidence="13">
    <location>
        <begin position="38"/>
        <end position="62"/>
    </location>
</feature>
<evidence type="ECO:0000313" key="17">
    <source>
        <dbReference type="RefSeq" id="XP_031564353.1"/>
    </source>
</evidence>
<dbReference type="RefSeq" id="XP_031564353.1">
    <property type="nucleotide sequence ID" value="XM_031708493.1"/>
</dbReference>
<evidence type="ECO:0000256" key="12">
    <source>
        <dbReference type="PROSITE-ProRule" id="PRU00076"/>
    </source>
</evidence>
<feature type="disulfide bond" evidence="12">
    <location>
        <begin position="178"/>
        <end position="195"/>
    </location>
</feature>
<keyword evidence="8" id="KW-1133">Transmembrane helix</keyword>
<evidence type="ECO:0000256" key="4">
    <source>
        <dbReference type="ARBA" id="ARBA00022692"/>
    </source>
</evidence>
<dbReference type="KEGG" id="aten:116299776"/>
<dbReference type="Pfam" id="PF25024">
    <property type="entry name" value="EGF_TEN"/>
    <property type="match status" value="1"/>
</dbReference>
<comment type="subcellular location">
    <subcellularLocation>
        <location evidence="1">Membrane</location>
        <topology evidence="1">Single-pass membrane protein</topology>
    </subcellularLocation>
</comment>
<feature type="domain" description="EGF-like" evidence="15">
    <location>
        <begin position="246"/>
        <end position="282"/>
    </location>
</feature>
<evidence type="ECO:0000259" key="15">
    <source>
        <dbReference type="PROSITE" id="PS50026"/>
    </source>
</evidence>
<feature type="domain" description="EGF-like" evidence="15">
    <location>
        <begin position="319"/>
        <end position="377"/>
    </location>
</feature>
<feature type="disulfide bond" evidence="12">
    <location>
        <begin position="197"/>
        <end position="206"/>
    </location>
</feature>
<feature type="domain" description="EGF-like" evidence="15">
    <location>
        <begin position="483"/>
        <end position="519"/>
    </location>
</feature>
<dbReference type="FunFam" id="2.10.25.10:FF:000118">
    <property type="entry name" value="protein delta homolog 2"/>
    <property type="match status" value="1"/>
</dbReference>
<dbReference type="PROSITE" id="PS50026">
    <property type="entry name" value="EGF_3"/>
    <property type="match status" value="13"/>
</dbReference>
<feature type="domain" description="EGF-like" evidence="15">
    <location>
        <begin position="655"/>
        <end position="691"/>
    </location>
</feature>
<dbReference type="PANTHER" id="PTHR24049">
    <property type="entry name" value="CRUMBS FAMILY MEMBER"/>
    <property type="match status" value="1"/>
</dbReference>
<keyword evidence="10 12" id="KW-1015">Disulfide bond</keyword>
<dbReference type="InterPro" id="IPR000742">
    <property type="entry name" value="EGF"/>
</dbReference>
<feature type="chain" id="PRO_5028175193" evidence="14">
    <location>
        <begin position="24"/>
        <end position="794"/>
    </location>
</feature>
<evidence type="ECO:0000256" key="5">
    <source>
        <dbReference type="ARBA" id="ARBA00022729"/>
    </source>
</evidence>
<dbReference type="Pfam" id="PF12661">
    <property type="entry name" value="hEGF"/>
    <property type="match status" value="1"/>
</dbReference>
<dbReference type="SUPFAM" id="SSF57196">
    <property type="entry name" value="EGF/Laminin"/>
    <property type="match status" value="12"/>
</dbReference>
<feature type="disulfide bond" evidence="12">
    <location>
        <begin position="367"/>
        <end position="376"/>
    </location>
</feature>
<feature type="domain" description="EGF-like" evidence="15">
    <location>
        <begin position="169"/>
        <end position="207"/>
    </location>
</feature>
<sequence>MNNKSMRFLLGTILCFFVALVQIDIISSKSLTEKKFSRFSHHEKRSHNNRHTVKRNAHHKSTKRQFLPFYGGMYSSFNHQSHPHIHRIVVHHHPEHSFCQPEPCQNGGTCTVVSHGHECTCSPGFMGTHCELRSQCEPNPCKNGATCYDVGQGYECTCAKGFKGDNCEDINKCHPNPCRNGGMCTGTNNAKGYECTCREGFKGSDCEEINLCVPSPCKNGGTCTERGGGRYECTCPIGFKGVTCEERSICFSNPCLHGGSCVDEMYGYRCSCRLGYNGINCQNHVCSPNPCENGGNCLEEEGHAHCVCQTGYHGAHCEMVSACVSHPCLHGGTCIDTSFIGHRPTDSSLMYGSVAVRPNSQSFICKCQSPYAGPMCEDDRCKYCSPHADCILGHCVCKESYHGDGKTCNKNVCHPNPCKNGASCIPADSSFDCECVKGWTGPLCEVKQYCVPNPCQNGGQCVALESSYKCICLSNFEGNNCEKGNPCYPNPCKNGGTCLEMNGAANCECEAQFEGNMCEIDKCARCDSHASCVNGKCVCNEGYEGDGETCTAKTGPGGSPGVVGRTSACASNPCQNGGVCLDTDNGFTCMCKEGFKGTLCELGTGTGASDPCTPNPCKNNGNCQNVDGKAKCLCAEGFQGELCELPIGTGGPDGGKSKCHPNPCLNGGACHENGGGYDCVCLPQYSGPNCEIDECEKCDVNAICVRGNCRCRTGYIGNGYECEKEEAECDGCSPHAHCLKGICVCVDHYIGNGYHCQPTSCTNCPTSCVNGACVPQAGKRSKIQHKTKQKTLKP</sequence>
<dbReference type="SMART" id="SM00181">
    <property type="entry name" value="EGF"/>
    <property type="match status" value="17"/>
</dbReference>
<dbReference type="GO" id="GO:0120025">
    <property type="term" value="C:plasma membrane bounded cell projection"/>
    <property type="evidence" value="ECO:0007669"/>
    <property type="project" value="UniProtKB-ARBA"/>
</dbReference>
<gene>
    <name evidence="17" type="primary">LOC116299776</name>
</gene>
<keyword evidence="3 12" id="KW-0245">EGF-like domain</keyword>
<feature type="domain" description="EGF-like" evidence="15">
    <location>
        <begin position="409"/>
        <end position="445"/>
    </location>
</feature>
<name>A0A6P8I8G8_ACTTE</name>
<feature type="domain" description="EGF-like" evidence="15">
    <location>
        <begin position="608"/>
        <end position="644"/>
    </location>
</feature>
<dbReference type="SMART" id="SM00179">
    <property type="entry name" value="EGF_CA"/>
    <property type="match status" value="13"/>
</dbReference>
<dbReference type="FunFam" id="2.10.25.10:FF:000066">
    <property type="entry name" value="FAT atypical cadherin 4"/>
    <property type="match status" value="2"/>
</dbReference>
<evidence type="ECO:0000256" key="3">
    <source>
        <dbReference type="ARBA" id="ARBA00022536"/>
    </source>
</evidence>
<evidence type="ECO:0000256" key="8">
    <source>
        <dbReference type="ARBA" id="ARBA00022989"/>
    </source>
</evidence>
<keyword evidence="16" id="KW-1185">Reference proteome</keyword>
<dbReference type="Pfam" id="PF00008">
    <property type="entry name" value="EGF"/>
    <property type="match status" value="8"/>
</dbReference>
<dbReference type="Proteomes" id="UP000515163">
    <property type="component" value="Unplaced"/>
</dbReference>
<feature type="disulfide bond" evidence="12">
    <location>
        <begin position="634"/>
        <end position="643"/>
    </location>
</feature>
<feature type="domain" description="EGF-like" evidence="15">
    <location>
        <begin position="132"/>
        <end position="168"/>
    </location>
</feature>
<dbReference type="PROSITE" id="PS00022">
    <property type="entry name" value="EGF_1"/>
    <property type="match status" value="13"/>
</dbReference>
<dbReference type="GeneID" id="116299776"/>
<dbReference type="InParanoid" id="A0A6P8I8G8"/>
<dbReference type="PRINTS" id="PR00010">
    <property type="entry name" value="EGFBLOOD"/>
</dbReference>
<feature type="domain" description="EGF-like" evidence="15">
    <location>
        <begin position="565"/>
        <end position="601"/>
    </location>
</feature>
<dbReference type="PROSITE" id="PS01186">
    <property type="entry name" value="EGF_2"/>
    <property type="match status" value="10"/>
</dbReference>
<keyword evidence="6" id="KW-0677">Repeat</keyword>
<feature type="domain" description="EGF-like" evidence="15">
    <location>
        <begin position="283"/>
        <end position="318"/>
    </location>
</feature>
<feature type="signal peptide" evidence="14">
    <location>
        <begin position="1"/>
        <end position="23"/>
    </location>
</feature>
<evidence type="ECO:0000256" key="9">
    <source>
        <dbReference type="ARBA" id="ARBA00023136"/>
    </source>
</evidence>
<evidence type="ECO:0000256" key="1">
    <source>
        <dbReference type="ARBA" id="ARBA00004167"/>
    </source>
</evidence>
<keyword evidence="7" id="KW-0106">Calcium</keyword>
<feature type="disulfide bond" evidence="12">
    <location>
        <begin position="308"/>
        <end position="317"/>
    </location>
</feature>
<dbReference type="PROSITE" id="PS00010">
    <property type="entry name" value="ASX_HYDROXYL"/>
    <property type="match status" value="3"/>
</dbReference>
<keyword evidence="9" id="KW-0472">Membrane</keyword>
<feature type="disulfide bond" evidence="12">
    <location>
        <begin position="681"/>
        <end position="690"/>
    </location>
</feature>
<dbReference type="OrthoDB" id="283575at2759"/>
<feature type="disulfide bond" evidence="12">
    <location>
        <begin position="591"/>
        <end position="600"/>
    </location>
</feature>
<evidence type="ECO:0000256" key="6">
    <source>
        <dbReference type="ARBA" id="ARBA00022737"/>
    </source>
</evidence>
<dbReference type="InterPro" id="IPR051022">
    <property type="entry name" value="Notch_Cell-Fate_Det"/>
</dbReference>
<feature type="domain" description="EGF-like" evidence="15">
    <location>
        <begin position="208"/>
        <end position="245"/>
    </location>
</feature>
<keyword evidence="4" id="KW-0812">Transmembrane</keyword>
<feature type="disulfide bond" evidence="12">
    <location>
        <begin position="509"/>
        <end position="518"/>
    </location>
</feature>
<dbReference type="GO" id="GO:0007399">
    <property type="term" value="P:nervous system development"/>
    <property type="evidence" value="ECO:0007669"/>
    <property type="project" value="UniProtKB-ARBA"/>
</dbReference>
<feature type="disulfide bond" evidence="12">
    <location>
        <begin position="272"/>
        <end position="281"/>
    </location>
</feature>
<feature type="disulfide bond" evidence="12">
    <location>
        <begin position="121"/>
        <end position="130"/>
    </location>
</feature>
<evidence type="ECO:0000256" key="10">
    <source>
        <dbReference type="ARBA" id="ARBA00023157"/>
    </source>
</evidence>
<feature type="domain" description="EGF-like" evidence="15">
    <location>
        <begin position="95"/>
        <end position="131"/>
    </location>
</feature>
<dbReference type="FunFam" id="2.10.25.10:FF:000247">
    <property type="entry name" value="Delta/notch like EGF repeat containing"/>
    <property type="match status" value="3"/>
</dbReference>
<dbReference type="AlphaFoldDB" id="A0A6P8I8G8"/>
<protein>
    <submittedName>
        <fullName evidence="17">Fibropellin-1-like</fullName>
    </submittedName>
</protein>
<evidence type="ECO:0000313" key="16">
    <source>
        <dbReference type="Proteomes" id="UP000515163"/>
    </source>
</evidence>
<evidence type="ECO:0000256" key="11">
    <source>
        <dbReference type="ARBA" id="ARBA00023180"/>
    </source>
</evidence>
<evidence type="ECO:0000256" key="2">
    <source>
        <dbReference type="ARBA" id="ARBA00006373"/>
    </source>
</evidence>
<dbReference type="InterPro" id="IPR013032">
    <property type="entry name" value="EGF-like_CS"/>
</dbReference>
<dbReference type="FunFam" id="2.10.25.10:FF:000095">
    <property type="entry name" value="Notch, isoform B"/>
    <property type="match status" value="2"/>
</dbReference>
<accession>A0A6P8I8G8</accession>
<dbReference type="FunFam" id="2.10.25.10:FF:000255">
    <property type="entry name" value="Sushi, nidogen and EGF-like domains 1"/>
    <property type="match status" value="3"/>
</dbReference>
<dbReference type="Gene3D" id="2.10.25.10">
    <property type="entry name" value="Laminin"/>
    <property type="match status" value="13"/>
</dbReference>
<dbReference type="InterPro" id="IPR000152">
    <property type="entry name" value="EGF-type_Asp/Asn_hydroxyl_site"/>
</dbReference>
<organism evidence="16 17">
    <name type="scientific">Actinia tenebrosa</name>
    <name type="common">Australian red waratah sea anemone</name>
    <dbReference type="NCBI Taxonomy" id="6105"/>
    <lineage>
        <taxon>Eukaryota</taxon>
        <taxon>Metazoa</taxon>
        <taxon>Cnidaria</taxon>
        <taxon>Anthozoa</taxon>
        <taxon>Hexacorallia</taxon>
        <taxon>Actiniaria</taxon>
        <taxon>Actiniidae</taxon>
        <taxon>Actinia</taxon>
    </lineage>
</organism>
<comment type="similarity">
    <text evidence="2">Belongs to the EGF domain peptide family.</text>
</comment>
<dbReference type="GO" id="GO:0016020">
    <property type="term" value="C:membrane"/>
    <property type="evidence" value="ECO:0007669"/>
    <property type="project" value="UniProtKB-SubCell"/>
</dbReference>
<keyword evidence="11" id="KW-0325">Glycoprotein</keyword>
<comment type="caution">
    <text evidence="12">Lacks conserved residue(s) required for the propagation of feature annotation.</text>
</comment>